<reference evidence="2 3" key="1">
    <citation type="submission" date="2022-11" db="EMBL/GenBank/DDBJ databases">
        <title>Whole genome sequence of Eschrichtius robustus ER-17-0199.</title>
        <authorList>
            <person name="Bruniche-Olsen A."/>
            <person name="Black A.N."/>
            <person name="Fields C.J."/>
            <person name="Walden K."/>
            <person name="Dewoody J.A."/>
        </authorList>
    </citation>
    <scope>NUCLEOTIDE SEQUENCE [LARGE SCALE GENOMIC DNA]</scope>
    <source>
        <strain evidence="2">ER-17-0199</strain>
        <tissue evidence="2">Blubber</tissue>
    </source>
</reference>
<dbReference type="EMBL" id="JAIQCJ010002298">
    <property type="protein sequence ID" value="KAJ8777753.1"/>
    <property type="molecule type" value="Genomic_DNA"/>
</dbReference>
<accession>A0AB34GCX3</accession>
<feature type="compositionally biased region" description="Polar residues" evidence="1">
    <location>
        <begin position="1"/>
        <end position="21"/>
    </location>
</feature>
<feature type="region of interest" description="Disordered" evidence="1">
    <location>
        <begin position="59"/>
        <end position="93"/>
    </location>
</feature>
<feature type="compositionally biased region" description="Polar residues" evidence="1">
    <location>
        <begin position="75"/>
        <end position="93"/>
    </location>
</feature>
<dbReference type="Proteomes" id="UP001159641">
    <property type="component" value="Unassembled WGS sequence"/>
</dbReference>
<name>A0AB34GCX3_ESCRO</name>
<evidence type="ECO:0000256" key="1">
    <source>
        <dbReference type="SAM" id="MobiDB-lite"/>
    </source>
</evidence>
<dbReference type="AlphaFoldDB" id="A0AB34GCX3"/>
<sequence length="93" mass="9473">MTSTAVPSTSMVTASGSLTFQPTVDPDVTDMDTTPPSQAVIFHSAPVFPSPPFTASAIISASAGGTSDTEAMDTTPPSQAVIFQSAPVSRQNQ</sequence>
<feature type="compositionally biased region" description="Low complexity" evidence="1">
    <location>
        <begin position="22"/>
        <end position="35"/>
    </location>
</feature>
<feature type="region of interest" description="Disordered" evidence="1">
    <location>
        <begin position="1"/>
        <end position="35"/>
    </location>
</feature>
<keyword evidence="3" id="KW-1185">Reference proteome</keyword>
<protein>
    <submittedName>
        <fullName evidence="2">Uncharacterized protein</fullName>
    </submittedName>
</protein>
<organism evidence="2 3">
    <name type="scientific">Eschrichtius robustus</name>
    <name type="common">California gray whale</name>
    <name type="synonym">Eschrichtius gibbosus</name>
    <dbReference type="NCBI Taxonomy" id="9764"/>
    <lineage>
        <taxon>Eukaryota</taxon>
        <taxon>Metazoa</taxon>
        <taxon>Chordata</taxon>
        <taxon>Craniata</taxon>
        <taxon>Vertebrata</taxon>
        <taxon>Euteleostomi</taxon>
        <taxon>Mammalia</taxon>
        <taxon>Eutheria</taxon>
        <taxon>Laurasiatheria</taxon>
        <taxon>Artiodactyla</taxon>
        <taxon>Whippomorpha</taxon>
        <taxon>Cetacea</taxon>
        <taxon>Mysticeti</taxon>
        <taxon>Eschrichtiidae</taxon>
        <taxon>Eschrichtius</taxon>
    </lineage>
</organism>
<gene>
    <name evidence="2" type="ORF">J1605_001212</name>
</gene>
<comment type="caution">
    <text evidence="2">The sequence shown here is derived from an EMBL/GenBank/DDBJ whole genome shotgun (WGS) entry which is preliminary data.</text>
</comment>
<evidence type="ECO:0000313" key="2">
    <source>
        <dbReference type="EMBL" id="KAJ8777753.1"/>
    </source>
</evidence>
<evidence type="ECO:0000313" key="3">
    <source>
        <dbReference type="Proteomes" id="UP001159641"/>
    </source>
</evidence>
<proteinExistence type="predicted"/>